<protein>
    <submittedName>
        <fullName evidence="2">DNA polymerase</fullName>
    </submittedName>
</protein>
<dbReference type="GO" id="GO:0006281">
    <property type="term" value="P:DNA repair"/>
    <property type="evidence" value="ECO:0007669"/>
    <property type="project" value="TreeGrafter"/>
</dbReference>
<dbReference type="InterPro" id="IPR043502">
    <property type="entry name" value="DNA/RNA_pol_sf"/>
</dbReference>
<keyword evidence="1" id="KW-0227">DNA damage</keyword>
<dbReference type="AlphaFoldDB" id="A0A2S0MXH5"/>
<dbReference type="KEGG" id="simp:C6571_04185"/>
<accession>A0A2S0MXH5</accession>
<evidence type="ECO:0000256" key="1">
    <source>
        <dbReference type="ARBA" id="ARBA00022763"/>
    </source>
</evidence>
<dbReference type="Proteomes" id="UP000239326">
    <property type="component" value="Chromosome"/>
</dbReference>
<dbReference type="SUPFAM" id="SSF56672">
    <property type="entry name" value="DNA/RNA polymerases"/>
    <property type="match status" value="1"/>
</dbReference>
<dbReference type="EMBL" id="CP027669">
    <property type="protein sequence ID" value="AVO40590.1"/>
    <property type="molecule type" value="Genomic_DNA"/>
</dbReference>
<dbReference type="RefSeq" id="WP_106445581.1">
    <property type="nucleotide sequence ID" value="NZ_CP027669.1"/>
</dbReference>
<dbReference type="PANTHER" id="PTHR35369:SF2">
    <property type="entry name" value="BLR3025 PROTEIN"/>
    <property type="match status" value="1"/>
</dbReference>
<gene>
    <name evidence="2" type="ORF">C6571_04185</name>
</gene>
<dbReference type="CDD" id="cd03468">
    <property type="entry name" value="PolY_like"/>
    <property type="match status" value="1"/>
</dbReference>
<dbReference type="PANTHER" id="PTHR35369">
    <property type="entry name" value="BLR3025 PROTEIN-RELATED"/>
    <property type="match status" value="1"/>
</dbReference>
<name>A0A2S0MXH5_9BURK</name>
<organism evidence="2 3">
    <name type="scientific">Simplicispira suum</name>
    <dbReference type="NCBI Taxonomy" id="2109915"/>
    <lineage>
        <taxon>Bacteria</taxon>
        <taxon>Pseudomonadati</taxon>
        <taxon>Pseudomonadota</taxon>
        <taxon>Betaproteobacteria</taxon>
        <taxon>Burkholderiales</taxon>
        <taxon>Comamonadaceae</taxon>
        <taxon>Simplicispira</taxon>
    </lineage>
</organism>
<keyword evidence="3" id="KW-1185">Reference proteome</keyword>
<evidence type="ECO:0000313" key="2">
    <source>
        <dbReference type="EMBL" id="AVO40590.1"/>
    </source>
</evidence>
<reference evidence="2 3" key="1">
    <citation type="submission" date="2018-03" db="EMBL/GenBank/DDBJ databases">
        <title>Genome sequencing of Simplicispira sp.</title>
        <authorList>
            <person name="Kim S.-J."/>
            <person name="Heo J."/>
            <person name="Kwon S.-W."/>
        </authorList>
    </citation>
    <scope>NUCLEOTIDE SEQUENCE [LARGE SCALE GENOMIC DNA]</scope>
    <source>
        <strain evidence="2 3">SC1-8</strain>
    </source>
</reference>
<sequence>MLGHWAALLPIPLPNCPSPIDAPSLGIWALQFTPRVALLEEAVVAEVGACARLFGGMEPLQRTVQAQAGDIGARLAWAPTGSAALALVRQGQRNGFAAPLAQILDALPLASLTPVARHGTTLERMGCRTLGDVRKLPRGGLARRFDKALLLALDQAYGLRPEAYEWIVLPESFHARLELMARVETAPALLFGARRLLVQMAAWLSARRLGATAFTLRWRHDAMGPKKAGAGDELTIRTAQPTQNVEHFARLLGEHLDKLRLLAPAGEIELLASEVASVVENNRSLLPDVVCKGASVELALERIAARLGEHCVRCPALTPDHRLEWMQRWEARSSQHTRRSEPPYGLPLPTWILDAPLRLAEREHRPIYQGPLQLLLGPDRVEGGWWHRSAGDGHGHDHGGNEEALNVQRDYWLALSPHAGLLWVFQQRLAGDQTAWFLHGYFG</sequence>
<dbReference type="OrthoDB" id="625722at2"/>
<dbReference type="InterPro" id="IPR050356">
    <property type="entry name" value="SulA_CellDiv_inhibitor"/>
</dbReference>
<evidence type="ECO:0000313" key="3">
    <source>
        <dbReference type="Proteomes" id="UP000239326"/>
    </source>
</evidence>
<proteinExistence type="predicted"/>